<name>A0ABR7LNH4_9ACTN</name>
<comment type="caution">
    <text evidence="1">The sequence shown here is derived from an EMBL/GenBank/DDBJ whole genome shotgun (WGS) entry which is preliminary data.</text>
</comment>
<evidence type="ECO:0000313" key="2">
    <source>
        <dbReference type="Proteomes" id="UP000805614"/>
    </source>
</evidence>
<organism evidence="1 2">
    <name type="scientific">Actinomadura alba</name>
    <dbReference type="NCBI Taxonomy" id="406431"/>
    <lineage>
        <taxon>Bacteria</taxon>
        <taxon>Bacillati</taxon>
        <taxon>Actinomycetota</taxon>
        <taxon>Actinomycetes</taxon>
        <taxon>Streptosporangiales</taxon>
        <taxon>Thermomonosporaceae</taxon>
        <taxon>Actinomadura</taxon>
    </lineage>
</organism>
<dbReference type="Proteomes" id="UP000805614">
    <property type="component" value="Unassembled WGS sequence"/>
</dbReference>
<reference evidence="1 2" key="1">
    <citation type="submission" date="2020-06" db="EMBL/GenBank/DDBJ databases">
        <title>Actinomadura xiongansis sp. nov., isolated from soil of Baiyangdian.</title>
        <authorList>
            <person name="Zhang X."/>
        </authorList>
    </citation>
    <scope>NUCLEOTIDE SEQUENCE [LARGE SCALE GENOMIC DNA]</scope>
    <source>
        <strain evidence="1 2">HBUM206468</strain>
    </source>
</reference>
<proteinExistence type="predicted"/>
<sequence length="582" mass="61990">MTSVVWGPRSSTKRDSFWLLPPVLIGDPVRVRAFDRIPDRGWIDPARGVPLTVANFRDRAEATFVLPSPPPAAVAVDIDLRLEVDSVRGSGLRLRQLFTVGATGSLMPSRYVRRDVTVTVAPNAGVTIADRPPVELVGRHPLLTATTNEIRVDAEFLDVTELWWELRARHRTSPPARPRGDWYVHPALGGRPERLRILAATTPGKGPMLWMTWASREAVAPAQKIQPLIFLIAPAWLNGGLGFKQQLSASGLTAAAAGGAPLLAVGRFLLSSVPSARLDAVRKAAPRLSEQELWQLATDVLRATVPGMPGMAKGALWPEKLLETAAGGGATARAVLPLLSDIGHRPAGHEAAADDSGKPLLLVYPVGVDPSEPYVSVQQAGLAERMSSLVGTLFGAGAVASAATAAPVADELILAGHSSGNIAMWASLSNNGADIVKCVAFDAAAEAVPESHTTEIGTGVARRKGRPVTLVLVTSPNSFGSQKTLTDRMTTVGAAMRANPAAKLVMLPARQDQAEFWDPTKVRPTTAPTKNPLLRSMLAGWSDAEVTGAARQRGWGFLFFHEFAAYGGQSPTRTFFREALDL</sequence>
<dbReference type="RefSeq" id="WP_187243425.1">
    <property type="nucleotide sequence ID" value="NZ_BAAAOK010000009.1"/>
</dbReference>
<accession>A0ABR7LNH4</accession>
<protein>
    <submittedName>
        <fullName evidence="1">Uncharacterized protein</fullName>
    </submittedName>
</protein>
<gene>
    <name evidence="1" type="ORF">HKK74_12980</name>
</gene>
<evidence type="ECO:0000313" key="1">
    <source>
        <dbReference type="EMBL" id="MBC6466411.1"/>
    </source>
</evidence>
<keyword evidence="2" id="KW-1185">Reference proteome</keyword>
<dbReference type="EMBL" id="JABVEC010000008">
    <property type="protein sequence ID" value="MBC6466411.1"/>
    <property type="molecule type" value="Genomic_DNA"/>
</dbReference>